<dbReference type="InterPro" id="IPR000884">
    <property type="entry name" value="TSP1_rpt"/>
</dbReference>
<keyword evidence="2" id="KW-0964">Secreted</keyword>
<evidence type="ECO:0000256" key="2">
    <source>
        <dbReference type="ARBA" id="ARBA00022525"/>
    </source>
</evidence>
<feature type="compositionally biased region" description="Low complexity" evidence="9">
    <location>
        <begin position="98"/>
        <end position="137"/>
    </location>
</feature>
<dbReference type="Pfam" id="PF06468">
    <property type="entry name" value="Spond_N"/>
    <property type="match status" value="1"/>
</dbReference>
<dbReference type="InterPro" id="IPR044004">
    <property type="entry name" value="TSP1_spondin_dom"/>
</dbReference>
<feature type="region of interest" description="Disordered" evidence="9">
    <location>
        <begin position="95"/>
        <end position="137"/>
    </location>
</feature>
<evidence type="ECO:0000256" key="5">
    <source>
        <dbReference type="ARBA" id="ARBA00022729"/>
    </source>
</evidence>
<evidence type="ECO:0000256" key="7">
    <source>
        <dbReference type="ARBA" id="ARBA00023157"/>
    </source>
</evidence>
<dbReference type="OrthoDB" id="6090599at2759"/>
<evidence type="ECO:0000256" key="4">
    <source>
        <dbReference type="ARBA" id="ARBA00022723"/>
    </source>
</evidence>
<evidence type="ECO:0000313" key="12">
    <source>
        <dbReference type="Proteomes" id="UP001652620"/>
    </source>
</evidence>
<evidence type="ECO:0000256" key="10">
    <source>
        <dbReference type="SAM" id="SignalP"/>
    </source>
</evidence>
<dbReference type="InterPro" id="IPR038678">
    <property type="entry name" value="Spondin_N_sf"/>
</dbReference>
<gene>
    <name evidence="13" type="primary">LOC105228471</name>
</gene>
<dbReference type="GeneID" id="105228471"/>
<dbReference type="PANTHER" id="PTHR11311">
    <property type="entry name" value="SPONDIN"/>
    <property type="match status" value="1"/>
</dbReference>
<dbReference type="InterPro" id="IPR051418">
    <property type="entry name" value="Spondin/Thrombospondin_T1"/>
</dbReference>
<keyword evidence="8" id="KW-0325">Glycoprotein</keyword>
<feature type="domain" description="Spondin" evidence="11">
    <location>
        <begin position="172"/>
        <end position="401"/>
    </location>
</feature>
<dbReference type="PROSITE" id="PS51020">
    <property type="entry name" value="SPONDIN"/>
    <property type="match status" value="1"/>
</dbReference>
<keyword evidence="4" id="KW-0479">Metal-binding</keyword>
<keyword evidence="3" id="KW-0272">Extracellular matrix</keyword>
<protein>
    <submittedName>
        <fullName evidence="13">Spondin-1</fullName>
    </submittedName>
</protein>
<dbReference type="SMART" id="SM00209">
    <property type="entry name" value="TSP1"/>
    <property type="match status" value="1"/>
</dbReference>
<evidence type="ECO:0000313" key="13">
    <source>
        <dbReference type="RefSeq" id="XP_019846650.2"/>
    </source>
</evidence>
<keyword evidence="12" id="KW-1185">Reference proteome</keyword>
<dbReference type="PANTHER" id="PTHR11311:SF15">
    <property type="entry name" value="SPONDIN-2"/>
    <property type="match status" value="1"/>
</dbReference>
<proteinExistence type="predicted"/>
<dbReference type="Gene3D" id="2.60.40.2130">
    <property type="entry name" value="F-spondin domain"/>
    <property type="match status" value="1"/>
</dbReference>
<dbReference type="Pfam" id="PF19028">
    <property type="entry name" value="TSP1_spondin"/>
    <property type="match status" value="1"/>
</dbReference>
<evidence type="ECO:0000259" key="11">
    <source>
        <dbReference type="PROSITE" id="PS51020"/>
    </source>
</evidence>
<dbReference type="Gene3D" id="2.20.100.10">
    <property type="entry name" value="Thrombospondin type-1 (TSP1) repeat"/>
    <property type="match status" value="1"/>
</dbReference>
<organism evidence="12 13">
    <name type="scientific">Bactrocera dorsalis</name>
    <name type="common">Oriental fruit fly</name>
    <name type="synonym">Dacus dorsalis</name>
    <dbReference type="NCBI Taxonomy" id="27457"/>
    <lineage>
        <taxon>Eukaryota</taxon>
        <taxon>Metazoa</taxon>
        <taxon>Ecdysozoa</taxon>
        <taxon>Arthropoda</taxon>
        <taxon>Hexapoda</taxon>
        <taxon>Insecta</taxon>
        <taxon>Pterygota</taxon>
        <taxon>Neoptera</taxon>
        <taxon>Endopterygota</taxon>
        <taxon>Diptera</taxon>
        <taxon>Brachycera</taxon>
        <taxon>Muscomorpha</taxon>
        <taxon>Tephritoidea</taxon>
        <taxon>Tephritidae</taxon>
        <taxon>Bactrocera</taxon>
        <taxon>Bactrocera</taxon>
    </lineage>
</organism>
<evidence type="ECO:0000256" key="3">
    <source>
        <dbReference type="ARBA" id="ARBA00022530"/>
    </source>
</evidence>
<reference evidence="13" key="1">
    <citation type="submission" date="2025-08" db="UniProtKB">
        <authorList>
            <consortium name="RefSeq"/>
        </authorList>
    </citation>
    <scope>IDENTIFICATION</scope>
</reference>
<sequence>MKMKMTANIYKMLLLLLAIVCLCSALPSPEPQPQPEPALLSSYKPSFISNPAIYTYTVAENQAQKQQQPQQQKQLQQAQVKQQQQEYAKTWQSNDIDYNTNSNGNSNNNNNNYFNYASNSNNEQFSSSSSSSSDSTASAYQNHYYTSSKFSGVSLATPTTTTTPATPTQPLPVSGCQLDRLAVYKVVLHTYWTRDLFPKHYPDWRPTAQWTKTLGRTHDASYALFHIGQQATAGVKQFAETGKSDLLDSIVGEQQQQQMHHQQLQQQQQNAANGNSFAGFVPTASAVRGGAGAGAGERSVFDEFNIPAVLVGDGRQETKFFVDSNHSMVSLMTRIVPSPDWFIGVDSFQLCVGGSWIDTVTVEMDPLDAGTDNGFTFTAPNWPTSPQGVIYRITSRYPAHPASSFFYPKSKRLPPIATFQFIKLKEYELSEVFNFAEDDRKYETVKTQTHLEAEHDSTITNNELSASIERERQNEISAQPTSVTERDRIRSRLLAKMNPGYNNNSNTAGNGNTANIVPKNDKNAIMQNIASSYQRTEVSTNSSATAANWLGPLPKRRRTKSRTKSRDCRVSHWSEWSACSKTCGIGEMHRYRKVIRHGKRGGRPCPALQESKWCGTEKGCHSPATYFNWSTT</sequence>
<keyword evidence="6" id="KW-0130">Cell adhesion</keyword>
<dbReference type="Proteomes" id="UP001652620">
    <property type="component" value="Chromosome 3"/>
</dbReference>
<name>A0A6J0RN15_BACDO</name>
<dbReference type="PROSITE" id="PS50092">
    <property type="entry name" value="TSP1"/>
    <property type="match status" value="1"/>
</dbReference>
<accession>A0A6J0RN15</accession>
<dbReference type="InterPro" id="IPR009465">
    <property type="entry name" value="Spondin_N"/>
</dbReference>
<dbReference type="SUPFAM" id="SSF82895">
    <property type="entry name" value="TSP-1 type 1 repeat"/>
    <property type="match status" value="1"/>
</dbReference>
<evidence type="ECO:0000256" key="8">
    <source>
        <dbReference type="ARBA" id="ARBA00023180"/>
    </source>
</evidence>
<evidence type="ECO:0000256" key="1">
    <source>
        <dbReference type="ARBA" id="ARBA00004498"/>
    </source>
</evidence>
<dbReference type="InterPro" id="IPR036383">
    <property type="entry name" value="TSP1_rpt_sf"/>
</dbReference>
<dbReference type="RefSeq" id="XP_019846650.2">
    <property type="nucleotide sequence ID" value="XM_019991091.3"/>
</dbReference>
<keyword evidence="5 10" id="KW-0732">Signal</keyword>
<keyword evidence="7" id="KW-1015">Disulfide bond</keyword>
<comment type="subcellular location">
    <subcellularLocation>
        <location evidence="1">Secreted</location>
        <location evidence="1">Extracellular space</location>
        <location evidence="1">Extracellular matrix</location>
    </subcellularLocation>
</comment>
<feature type="chain" id="PRO_5045861106" evidence="10">
    <location>
        <begin position="26"/>
        <end position="632"/>
    </location>
</feature>
<feature type="signal peptide" evidence="10">
    <location>
        <begin position="1"/>
        <end position="25"/>
    </location>
</feature>
<dbReference type="NCBIfam" id="NF038123">
    <property type="entry name" value="NF038123_dom"/>
    <property type="match status" value="1"/>
</dbReference>
<evidence type="ECO:0000256" key="6">
    <source>
        <dbReference type="ARBA" id="ARBA00022889"/>
    </source>
</evidence>
<evidence type="ECO:0000256" key="9">
    <source>
        <dbReference type="SAM" id="MobiDB-lite"/>
    </source>
</evidence>